<dbReference type="OrthoDB" id="6120393at2"/>
<protein>
    <submittedName>
        <fullName evidence="1">Uncharacterized protein</fullName>
    </submittedName>
</protein>
<dbReference type="RefSeq" id="WP_145986568.1">
    <property type="nucleotide sequence ID" value="NZ_AP017928.1"/>
</dbReference>
<reference evidence="1 2" key="1">
    <citation type="submission" date="2016-12" db="EMBL/GenBank/DDBJ databases">
        <title>Genome sequencing of Methylocaldum marinum.</title>
        <authorList>
            <person name="Takeuchi M."/>
            <person name="Kamagata Y."/>
            <person name="Hiraoka S."/>
            <person name="Oshima K."/>
            <person name="Hattori M."/>
            <person name="Iwasaki W."/>
        </authorList>
    </citation>
    <scope>NUCLEOTIDE SEQUENCE [LARGE SCALE GENOMIC DNA]</scope>
    <source>
        <strain evidence="1 2">S8</strain>
    </source>
</reference>
<dbReference type="EMBL" id="AP017928">
    <property type="protein sequence ID" value="BBA35373.1"/>
    <property type="molecule type" value="Genomic_DNA"/>
</dbReference>
<gene>
    <name evidence="1" type="ORF">sS8_3435</name>
</gene>
<evidence type="ECO:0000313" key="1">
    <source>
        <dbReference type="EMBL" id="BBA35373.1"/>
    </source>
</evidence>
<evidence type="ECO:0000313" key="2">
    <source>
        <dbReference type="Proteomes" id="UP000266313"/>
    </source>
</evidence>
<dbReference type="KEGG" id="mmai:sS8_3435"/>
<sequence length="82" mass="8982">MSAIVVALSSLVGGVLGVLLTHVFSIKRKQRDELAEFRLKAYVDFINAASRLVSARRVGRTADEIEELAALNDAKIRICIPD</sequence>
<accession>A0A250KUM7</accession>
<dbReference type="AlphaFoldDB" id="A0A250KUM7"/>
<name>A0A250KUM7_9GAMM</name>
<organism evidence="1 2">
    <name type="scientific">Methylocaldum marinum</name>
    <dbReference type="NCBI Taxonomy" id="1432792"/>
    <lineage>
        <taxon>Bacteria</taxon>
        <taxon>Pseudomonadati</taxon>
        <taxon>Pseudomonadota</taxon>
        <taxon>Gammaproteobacteria</taxon>
        <taxon>Methylococcales</taxon>
        <taxon>Methylococcaceae</taxon>
        <taxon>Methylocaldum</taxon>
    </lineage>
</organism>
<keyword evidence="2" id="KW-1185">Reference proteome</keyword>
<dbReference type="Proteomes" id="UP000266313">
    <property type="component" value="Chromosome"/>
</dbReference>
<proteinExistence type="predicted"/>